<feature type="compositionally biased region" description="Acidic residues" evidence="1">
    <location>
        <begin position="29"/>
        <end position="41"/>
    </location>
</feature>
<evidence type="ECO:0000313" key="3">
    <source>
        <dbReference type="Proteomes" id="UP000605361"/>
    </source>
</evidence>
<gene>
    <name evidence="2" type="ORF">ITP53_29650</name>
</gene>
<comment type="caution">
    <text evidence="2">The sequence shown here is derived from an EMBL/GenBank/DDBJ whole genome shotgun (WGS) entry which is preliminary data.</text>
</comment>
<reference evidence="2" key="1">
    <citation type="submission" date="2020-11" db="EMBL/GenBank/DDBJ databases">
        <title>Whole-genome analyses of Nonomuraea sp. K274.</title>
        <authorList>
            <person name="Veyisoglu A."/>
        </authorList>
    </citation>
    <scope>NUCLEOTIDE SEQUENCE</scope>
    <source>
        <strain evidence="2">K274</strain>
    </source>
</reference>
<proteinExistence type="predicted"/>
<dbReference type="EMBL" id="JADOGI010000102">
    <property type="protein sequence ID" value="MBF8189820.1"/>
    <property type="molecule type" value="Genomic_DNA"/>
</dbReference>
<keyword evidence="3" id="KW-1185">Reference proteome</keyword>
<evidence type="ECO:0000256" key="1">
    <source>
        <dbReference type="SAM" id="MobiDB-lite"/>
    </source>
</evidence>
<evidence type="ECO:0000313" key="2">
    <source>
        <dbReference type="EMBL" id="MBF8189820.1"/>
    </source>
</evidence>
<dbReference type="Proteomes" id="UP000605361">
    <property type="component" value="Unassembled WGS sequence"/>
</dbReference>
<protein>
    <submittedName>
        <fullName evidence="2">Uncharacterized protein</fullName>
    </submittedName>
</protein>
<name>A0A931AGQ3_9ACTN</name>
<dbReference type="RefSeq" id="WP_195898752.1">
    <property type="nucleotide sequence ID" value="NZ_JADOGI010000102.1"/>
</dbReference>
<organism evidence="2 3">
    <name type="scientific">Nonomuraea cypriaca</name>
    <dbReference type="NCBI Taxonomy" id="1187855"/>
    <lineage>
        <taxon>Bacteria</taxon>
        <taxon>Bacillati</taxon>
        <taxon>Actinomycetota</taxon>
        <taxon>Actinomycetes</taxon>
        <taxon>Streptosporangiales</taxon>
        <taxon>Streptosporangiaceae</taxon>
        <taxon>Nonomuraea</taxon>
    </lineage>
</organism>
<feature type="region of interest" description="Disordered" evidence="1">
    <location>
        <begin position="1"/>
        <end position="45"/>
    </location>
</feature>
<dbReference type="AlphaFoldDB" id="A0A931AGQ3"/>
<accession>A0A931AGQ3</accession>
<sequence>MRSYITGMSQDRDEAVHTGLPGDTHWYDLPDDEAESEEEEQVAAPRRPWWRRPRLSVVRMSQGLLLTRRSHVDFGHVAGAQCR</sequence>